<evidence type="ECO:0000259" key="15">
    <source>
        <dbReference type="Pfam" id="PF01433"/>
    </source>
</evidence>
<dbReference type="SUPFAM" id="SSF55486">
    <property type="entry name" value="Metalloproteases ('zincins'), catalytic domain"/>
    <property type="match status" value="1"/>
</dbReference>
<organism evidence="18 19">
    <name type="scientific">Sandaracinus amylolyticus</name>
    <dbReference type="NCBI Taxonomy" id="927083"/>
    <lineage>
        <taxon>Bacteria</taxon>
        <taxon>Pseudomonadati</taxon>
        <taxon>Myxococcota</taxon>
        <taxon>Polyangia</taxon>
        <taxon>Polyangiales</taxon>
        <taxon>Sandaracinaceae</taxon>
        <taxon>Sandaracinus</taxon>
    </lineage>
</organism>
<gene>
    <name evidence="18" type="ORF">DB32_006799</name>
</gene>
<keyword evidence="8 12" id="KW-0482">Metalloprotease</keyword>
<dbReference type="InterPro" id="IPR024571">
    <property type="entry name" value="ERAP1-like_C_dom"/>
</dbReference>
<evidence type="ECO:0000256" key="8">
    <source>
        <dbReference type="ARBA" id="ARBA00023049"/>
    </source>
</evidence>
<evidence type="ECO:0000259" key="16">
    <source>
        <dbReference type="Pfam" id="PF11838"/>
    </source>
</evidence>
<evidence type="ECO:0000256" key="10">
    <source>
        <dbReference type="PIRSR" id="PIRSR634016-3"/>
    </source>
</evidence>
<comment type="catalytic activity">
    <reaction evidence="1">
        <text>Release of an N-terminal amino acid, Xaa-|-Yaa- from a peptide, amide or arylamide. Xaa is preferably Ala, but may be most amino acids including Pro (slow action). When a terminal hydrophobic residue is followed by a prolyl residue, the two may be released as an intact Xaa-Pro dipeptide.</text>
        <dbReference type="EC" id="3.4.11.2"/>
    </reaction>
</comment>
<feature type="binding site" evidence="10">
    <location>
        <position position="350"/>
    </location>
    <ligand>
        <name>Zn(2+)</name>
        <dbReference type="ChEBI" id="CHEBI:29105"/>
        <note>catalytic</note>
    </ligand>
</feature>
<feature type="site" description="Transition state stabilizer" evidence="11">
    <location>
        <position position="435"/>
    </location>
</feature>
<dbReference type="InterPro" id="IPR027268">
    <property type="entry name" value="Peptidase_M4/M1_CTD_sf"/>
</dbReference>
<dbReference type="InterPro" id="IPR050344">
    <property type="entry name" value="Peptidase_M1_aminopeptidases"/>
</dbReference>
<feature type="domain" description="Peptidase M1 membrane alanine aminopeptidase" evidence="15">
    <location>
        <begin position="280"/>
        <end position="489"/>
    </location>
</feature>
<comment type="similarity">
    <text evidence="2 12">Belongs to the peptidase M1 family.</text>
</comment>
<evidence type="ECO:0000256" key="6">
    <source>
        <dbReference type="ARBA" id="ARBA00022801"/>
    </source>
</evidence>
<dbReference type="PRINTS" id="PR00756">
    <property type="entry name" value="ALADIPTASE"/>
</dbReference>
<keyword evidence="3 12" id="KW-0031">Aminopeptidase</keyword>
<keyword evidence="7 10" id="KW-0862">Zinc</keyword>
<dbReference type="STRING" id="927083.DB32_006799"/>
<dbReference type="GO" id="GO:0005615">
    <property type="term" value="C:extracellular space"/>
    <property type="evidence" value="ECO:0007669"/>
    <property type="project" value="TreeGrafter"/>
</dbReference>
<dbReference type="InterPro" id="IPR042097">
    <property type="entry name" value="Aminopeptidase_N-like_N_sf"/>
</dbReference>
<dbReference type="CDD" id="cd09601">
    <property type="entry name" value="M1_APN-Q_like"/>
    <property type="match status" value="1"/>
</dbReference>
<evidence type="ECO:0000256" key="14">
    <source>
        <dbReference type="SAM" id="SignalP"/>
    </source>
</evidence>
<keyword evidence="5 10" id="KW-0479">Metal-binding</keyword>
<evidence type="ECO:0000256" key="7">
    <source>
        <dbReference type="ARBA" id="ARBA00022833"/>
    </source>
</evidence>
<dbReference type="Gene3D" id="1.10.390.10">
    <property type="entry name" value="Neutral Protease Domain 2"/>
    <property type="match status" value="1"/>
</dbReference>
<evidence type="ECO:0000256" key="12">
    <source>
        <dbReference type="RuleBase" id="RU364040"/>
    </source>
</evidence>
<dbReference type="Proteomes" id="UP000034883">
    <property type="component" value="Chromosome"/>
</dbReference>
<evidence type="ECO:0000256" key="2">
    <source>
        <dbReference type="ARBA" id="ARBA00010136"/>
    </source>
</evidence>
<evidence type="ECO:0000256" key="1">
    <source>
        <dbReference type="ARBA" id="ARBA00000098"/>
    </source>
</evidence>
<sequence>MRTRPIAILLAASIAACGPSATTRATTPDTARQAASTSAPDEAPPDGPLPAGVTPLHYRIALEVLPENDRFRGEVWIRARLAEATSRIWIHGARMDVSAASIERVEEESDERVSVPATWHPAEREGIAALRTQTPVGPGDVTIHIAYEAPFDRQLKGLYRVDVGDDHYAFTQFEATSARYAFPSFDEPRWKTPFDIELTVHREHVAIANTRELERTQLESGLDRVRYATTLPLPTYLVAMAVGPLDVVEGAAIPPSAVRSRPLPFRGIAARGRGPELAHAMEHTPRIVAALEDYFGTEYPYDKLDIIAVPDFASGAMENAGAITFREFLLLLGASPPEDQVRGFANVMAHELAHQWFGNLVTMPWWDDIWLNEAFATWMASKTVARVYPEMNADLAQLAAVHGAMGQDSLASARRIRQPIESDHDIRNAFDSITYSKGAGVLSMFEAWVGEDVFREGIRTYLRQHRFGTATSEDLLAALSESAGRDVMTPFRTFLEQPGVPLVEARLECATGAQPVVHLAQSRYTPVGSTAPRDRTWSIPVCITYPARGTQLATTCELMSAASADLSLADAQGCPAWVMPNAGARGYYRWTLPPEQLRPLMERGGTRLSPMERASVANNLRAAFASATIPGGDVIAAMPRIASDSVRIVATDPMGLASNVVDQIVSDEHEAAARTWASGLYRASATRLGWTPRPREDGDTRLLRRDVLGFMASVARDPRVRSEAARRGRAYLGAGGDGAIHADAVAPDLAGIAAAVAVQEGDAALFDAVQTTLFATEDAVVRARLIAALSSTEDAALAARALDLGLDARLRVNEVLIPLSVQAEHDEGRERAWAWLVEHFDALSARIATTRAGATPWLFAGFCSRDDAERVRTFFEPRIAGLAGGPRNLAGALEAIELCAARVQAQRASVEQAIAR</sequence>
<feature type="domain" description="Aminopeptidase N-like N-terminal" evidence="17">
    <location>
        <begin position="55"/>
        <end position="237"/>
    </location>
</feature>
<dbReference type="GO" id="GO:0008270">
    <property type="term" value="F:zinc ion binding"/>
    <property type="evidence" value="ECO:0007669"/>
    <property type="project" value="UniProtKB-UniRule"/>
</dbReference>
<keyword evidence="14" id="KW-0732">Signal</keyword>
<keyword evidence="19" id="KW-1185">Reference proteome</keyword>
<name>A0A0F6W7R5_9BACT</name>
<protein>
    <recommendedName>
        <fullName evidence="12">Aminopeptidase</fullName>
        <ecNumber evidence="12">3.4.11.-</ecNumber>
    </recommendedName>
</protein>
<evidence type="ECO:0000256" key="3">
    <source>
        <dbReference type="ARBA" id="ARBA00022438"/>
    </source>
</evidence>
<dbReference type="Gene3D" id="2.60.40.1730">
    <property type="entry name" value="tricorn interacting facor f3 domain"/>
    <property type="match status" value="1"/>
</dbReference>
<evidence type="ECO:0000256" key="13">
    <source>
        <dbReference type="SAM" id="MobiDB-lite"/>
    </source>
</evidence>
<comment type="cofactor">
    <cofactor evidence="10 12">
        <name>Zn(2+)</name>
        <dbReference type="ChEBI" id="CHEBI:29105"/>
    </cofactor>
    <text evidence="10 12">Binds 1 zinc ion per subunit.</text>
</comment>
<feature type="signal peptide" evidence="14">
    <location>
        <begin position="1"/>
        <end position="25"/>
    </location>
</feature>
<accession>A0A0F6W7R5</accession>
<dbReference type="GO" id="GO:0070006">
    <property type="term" value="F:metalloaminopeptidase activity"/>
    <property type="evidence" value="ECO:0007669"/>
    <property type="project" value="TreeGrafter"/>
</dbReference>
<keyword evidence="4 12" id="KW-0645">Protease</keyword>
<dbReference type="GO" id="GO:0006508">
    <property type="term" value="P:proteolysis"/>
    <property type="evidence" value="ECO:0007669"/>
    <property type="project" value="UniProtKB-KW"/>
</dbReference>
<dbReference type="GO" id="GO:0016285">
    <property type="term" value="F:alanyl aminopeptidase activity"/>
    <property type="evidence" value="ECO:0007669"/>
    <property type="project" value="UniProtKB-EC"/>
</dbReference>
<reference evidence="18 19" key="1">
    <citation type="submission" date="2015-03" db="EMBL/GenBank/DDBJ databases">
        <title>Genome assembly of Sandaracinus amylolyticus DSM 53668.</title>
        <authorList>
            <person name="Sharma G."/>
            <person name="Subramanian S."/>
        </authorList>
    </citation>
    <scope>NUCLEOTIDE SEQUENCE [LARGE SCALE GENOMIC DNA]</scope>
    <source>
        <strain evidence="18 19">DSM 53668</strain>
    </source>
</reference>
<dbReference type="Pfam" id="PF17900">
    <property type="entry name" value="Peptidase_M1_N"/>
    <property type="match status" value="1"/>
</dbReference>
<dbReference type="Pfam" id="PF01433">
    <property type="entry name" value="Peptidase_M1"/>
    <property type="match status" value="1"/>
</dbReference>
<evidence type="ECO:0000313" key="18">
    <source>
        <dbReference type="EMBL" id="AKF09650.1"/>
    </source>
</evidence>
<evidence type="ECO:0000259" key="17">
    <source>
        <dbReference type="Pfam" id="PF17900"/>
    </source>
</evidence>
<feature type="active site" description="Proton acceptor" evidence="9">
    <location>
        <position position="351"/>
    </location>
</feature>
<evidence type="ECO:0000256" key="5">
    <source>
        <dbReference type="ARBA" id="ARBA00022723"/>
    </source>
</evidence>
<dbReference type="GO" id="GO:0005737">
    <property type="term" value="C:cytoplasm"/>
    <property type="evidence" value="ECO:0007669"/>
    <property type="project" value="TreeGrafter"/>
</dbReference>
<dbReference type="InterPro" id="IPR034016">
    <property type="entry name" value="M1_APN-typ"/>
</dbReference>
<dbReference type="AlphaFoldDB" id="A0A0F6W7R5"/>
<dbReference type="Pfam" id="PF11838">
    <property type="entry name" value="ERAP1_C"/>
    <property type="match status" value="1"/>
</dbReference>
<dbReference type="PROSITE" id="PS51257">
    <property type="entry name" value="PROKAR_LIPOPROTEIN"/>
    <property type="match status" value="1"/>
</dbReference>
<dbReference type="RefSeq" id="WP_053236682.1">
    <property type="nucleotide sequence ID" value="NZ_CP011125.1"/>
</dbReference>
<dbReference type="GO" id="GO:0016020">
    <property type="term" value="C:membrane"/>
    <property type="evidence" value="ECO:0007669"/>
    <property type="project" value="TreeGrafter"/>
</dbReference>
<evidence type="ECO:0000256" key="11">
    <source>
        <dbReference type="PIRSR" id="PIRSR634016-4"/>
    </source>
</evidence>
<evidence type="ECO:0000256" key="9">
    <source>
        <dbReference type="PIRSR" id="PIRSR634016-1"/>
    </source>
</evidence>
<dbReference type="FunFam" id="1.10.390.10:FF:000006">
    <property type="entry name" value="Puromycin-sensitive aminopeptidase"/>
    <property type="match status" value="1"/>
</dbReference>
<dbReference type="PANTHER" id="PTHR11533">
    <property type="entry name" value="PROTEASE M1 ZINC METALLOPROTEASE"/>
    <property type="match status" value="1"/>
</dbReference>
<dbReference type="OrthoDB" id="9816201at2"/>
<dbReference type="GO" id="GO:0043171">
    <property type="term" value="P:peptide catabolic process"/>
    <property type="evidence" value="ECO:0007669"/>
    <property type="project" value="TreeGrafter"/>
</dbReference>
<dbReference type="PANTHER" id="PTHR11533:SF174">
    <property type="entry name" value="PUROMYCIN-SENSITIVE AMINOPEPTIDASE-RELATED"/>
    <property type="match status" value="1"/>
</dbReference>
<dbReference type="GO" id="GO:0042277">
    <property type="term" value="F:peptide binding"/>
    <property type="evidence" value="ECO:0007669"/>
    <property type="project" value="TreeGrafter"/>
</dbReference>
<feature type="binding site" evidence="10">
    <location>
        <position position="373"/>
    </location>
    <ligand>
        <name>Zn(2+)</name>
        <dbReference type="ChEBI" id="CHEBI:29105"/>
        <note>catalytic</note>
    </ligand>
</feature>
<dbReference type="KEGG" id="samy:DB32_006799"/>
<evidence type="ECO:0000256" key="4">
    <source>
        <dbReference type="ARBA" id="ARBA00022670"/>
    </source>
</evidence>
<feature type="region of interest" description="Disordered" evidence="13">
    <location>
        <begin position="20"/>
        <end position="51"/>
    </location>
</feature>
<dbReference type="InterPro" id="IPR014782">
    <property type="entry name" value="Peptidase_M1_dom"/>
</dbReference>
<evidence type="ECO:0000313" key="19">
    <source>
        <dbReference type="Proteomes" id="UP000034883"/>
    </source>
</evidence>
<dbReference type="SUPFAM" id="SSF63737">
    <property type="entry name" value="Leukotriene A4 hydrolase N-terminal domain"/>
    <property type="match status" value="1"/>
</dbReference>
<dbReference type="EC" id="3.4.11.-" evidence="12"/>
<dbReference type="InterPro" id="IPR001930">
    <property type="entry name" value="Peptidase_M1"/>
</dbReference>
<feature type="chain" id="PRO_5002511956" description="Aminopeptidase" evidence="14">
    <location>
        <begin position="26"/>
        <end position="916"/>
    </location>
</feature>
<dbReference type="InterPro" id="IPR045357">
    <property type="entry name" value="Aminopeptidase_N-like_N"/>
</dbReference>
<dbReference type="EMBL" id="CP011125">
    <property type="protein sequence ID" value="AKF09650.1"/>
    <property type="molecule type" value="Genomic_DNA"/>
</dbReference>
<feature type="domain" description="ERAP1-like C-terminal" evidence="16">
    <location>
        <begin position="577"/>
        <end position="897"/>
    </location>
</feature>
<dbReference type="Gene3D" id="1.25.50.20">
    <property type="match status" value="1"/>
</dbReference>
<feature type="binding site" evidence="10">
    <location>
        <position position="354"/>
    </location>
    <ligand>
        <name>Zn(2+)</name>
        <dbReference type="ChEBI" id="CHEBI:29105"/>
        <note>catalytic</note>
    </ligand>
</feature>
<keyword evidence="6 12" id="KW-0378">Hydrolase</keyword>
<proteinExistence type="inferred from homology"/>
<feature type="compositionally biased region" description="Low complexity" evidence="13">
    <location>
        <begin position="20"/>
        <end position="35"/>
    </location>
</feature>